<proteinExistence type="predicted"/>
<name>A0A1X6ZRB0_9RHOB</name>
<sequence length="919" mass="100161">MARWASRFAIFLSSIALLMLSLGWLMLSAPMFNGVRSDLLERVLSEQIGQPIVISGDVHAIPGKTSTITVTKVKIPSEGIANVNLAELDTLGLDLDTFALINGTVDFNDIRVSGLQVNLFTQQNSRTSWSKPHAALPSDSAVSPLNRTSGGNEKPWRGLNNARGKLLDFMRTRNGSFEAMRLTVKNQKTGFEFDFNLKALRLVEVENGNRLNVTSNGTVNGQKFTFEGYFPEQAPFTTLTKFGDMQLTFSGVPISRAEGGGYVADVDLQTGELGDLLEVLKLERSLEGSGTLSAKVTRQSGLLEVSDFLSTVDLANGRKLSVEGTAENLLTGQGVDIRGDFRLYPENNQPKPAKELSEFKLTNISAHIVGADGYLEFKNLLLRTNLFDQGLEDIGPVAIGEFRRTEDGKLALLDVSLQAGPPSEPILKAQGNLLHLLALKEYDIEGEILAPASLLLGELSDDAVAAFGALQVEFAFDDTKGPLRVTRFAATAVGAREWDMDGSMVLEDARNVGDLALEIDLDIYDLSKFLSVLDLKRVNAGQFEIMASLHGNKDDMIATLGVRVGTSKMTTSLELNRQDDLTKINGKIHSKSLRLDDLKNALAGIVELSNIKKKRSTDRTASTVGPTRVKVQPLVLEREVQPLVLPKERPKLSEVVNFQKFLLNTELDAKIDIERLVGVHGVTSISSELVSKDGKAQFGPLNVAYGGGFLRAQAGLDLVKSPTLVSVSGSTGGWDFGKILDSVGLGVQAYGILGGRFNLTGDRRSLDAFVNSMRGSVSVNMYDGEIATSLLELAGLGIFPWLFSEEFRKKRTKIQCISAPIQIRDGKVIFDSVVAETNRVQLVARGSLDWKRDTISIRAVPRPVGRPLSRSAWPFDVSGSFSKPEFKLIVGGLRSRRLDGANRMPIDRKPCNPDILQLQ</sequence>
<dbReference type="EMBL" id="FWFJ01000028">
    <property type="protein sequence ID" value="SLN59295.1"/>
    <property type="molecule type" value="Genomic_DNA"/>
</dbReference>
<dbReference type="OrthoDB" id="7694125at2"/>
<accession>A0A1X6ZRB0</accession>
<organism evidence="3 4">
    <name type="scientific">Roseovarius gaetbuli</name>
    <dbReference type="NCBI Taxonomy" id="1356575"/>
    <lineage>
        <taxon>Bacteria</taxon>
        <taxon>Pseudomonadati</taxon>
        <taxon>Pseudomonadota</taxon>
        <taxon>Alphaproteobacteria</taxon>
        <taxon>Rhodobacterales</taxon>
        <taxon>Roseobacteraceae</taxon>
        <taxon>Roseovarius</taxon>
    </lineage>
</organism>
<evidence type="ECO:0000313" key="4">
    <source>
        <dbReference type="Proteomes" id="UP000194012"/>
    </source>
</evidence>
<dbReference type="InterPro" id="IPR052894">
    <property type="entry name" value="AsmA-related"/>
</dbReference>
<feature type="region of interest" description="Disordered" evidence="1">
    <location>
        <begin position="128"/>
        <end position="157"/>
    </location>
</feature>
<gene>
    <name evidence="3" type="ORF">ROG8370_02725</name>
</gene>
<evidence type="ECO:0000259" key="2">
    <source>
        <dbReference type="Pfam" id="PF05170"/>
    </source>
</evidence>
<dbReference type="Proteomes" id="UP000194012">
    <property type="component" value="Unassembled WGS sequence"/>
</dbReference>
<dbReference type="GO" id="GO:0090313">
    <property type="term" value="P:regulation of protein targeting to membrane"/>
    <property type="evidence" value="ECO:0007669"/>
    <property type="project" value="TreeGrafter"/>
</dbReference>
<dbReference type="PANTHER" id="PTHR30441:SF8">
    <property type="entry name" value="DUF748 DOMAIN-CONTAINING PROTEIN"/>
    <property type="match status" value="1"/>
</dbReference>
<keyword evidence="4" id="KW-1185">Reference proteome</keyword>
<feature type="domain" description="AsmA" evidence="2">
    <location>
        <begin position="558"/>
        <end position="828"/>
    </location>
</feature>
<protein>
    <submittedName>
        <fullName evidence="3">Putative assembly protein</fullName>
    </submittedName>
</protein>
<dbReference type="GO" id="GO:0005886">
    <property type="term" value="C:plasma membrane"/>
    <property type="evidence" value="ECO:0007669"/>
    <property type="project" value="TreeGrafter"/>
</dbReference>
<dbReference type="PANTHER" id="PTHR30441">
    <property type="entry name" value="DUF748 DOMAIN-CONTAINING PROTEIN"/>
    <property type="match status" value="1"/>
</dbReference>
<dbReference type="AlphaFoldDB" id="A0A1X6ZRB0"/>
<dbReference type="InterPro" id="IPR007844">
    <property type="entry name" value="AsmA"/>
</dbReference>
<evidence type="ECO:0000256" key="1">
    <source>
        <dbReference type="SAM" id="MobiDB-lite"/>
    </source>
</evidence>
<dbReference type="RefSeq" id="WP_085827704.1">
    <property type="nucleotide sequence ID" value="NZ_FWFJ01000028.1"/>
</dbReference>
<feature type="compositionally biased region" description="Polar residues" evidence="1">
    <location>
        <begin position="140"/>
        <end position="151"/>
    </location>
</feature>
<dbReference type="Pfam" id="PF05170">
    <property type="entry name" value="AsmA"/>
    <property type="match status" value="1"/>
</dbReference>
<evidence type="ECO:0000313" key="3">
    <source>
        <dbReference type="EMBL" id="SLN59295.1"/>
    </source>
</evidence>
<reference evidence="4" key="1">
    <citation type="submission" date="2017-03" db="EMBL/GenBank/DDBJ databases">
        <authorList>
            <person name="Rodrigo-Torres L."/>
            <person name="Arahal R.D."/>
            <person name="Lucena T."/>
        </authorList>
    </citation>
    <scope>NUCLEOTIDE SEQUENCE [LARGE SCALE GENOMIC DNA]</scope>
    <source>
        <strain evidence="4">CECT 8370</strain>
    </source>
</reference>